<reference evidence="4" key="5">
    <citation type="submission" date="2025-09" db="UniProtKB">
        <authorList>
            <consortium name="Ensembl"/>
        </authorList>
    </citation>
    <scope>IDENTIFICATION</scope>
</reference>
<keyword evidence="1" id="KW-0175">Coiled coil</keyword>
<dbReference type="InParanoid" id="A0A4W3J363"/>
<dbReference type="GeneTree" id="ENSGT01030000240143"/>
<keyword evidence="5" id="KW-1185">Reference proteome</keyword>
<name>A0A4W3J363_CALMI</name>
<dbReference type="PROSITE" id="PS50096">
    <property type="entry name" value="IQ"/>
    <property type="match status" value="1"/>
</dbReference>
<dbReference type="PANTHER" id="PTHR16049">
    <property type="entry name" value="IQ DOMAIN-CONTAINING PROTEIN C"/>
    <property type="match status" value="1"/>
</dbReference>
<feature type="transmembrane region" description="Helical" evidence="3">
    <location>
        <begin position="259"/>
        <end position="282"/>
    </location>
</feature>
<organism evidence="4 5">
    <name type="scientific">Callorhinchus milii</name>
    <name type="common">Ghost shark</name>
    <dbReference type="NCBI Taxonomy" id="7868"/>
    <lineage>
        <taxon>Eukaryota</taxon>
        <taxon>Metazoa</taxon>
        <taxon>Chordata</taxon>
        <taxon>Craniata</taxon>
        <taxon>Vertebrata</taxon>
        <taxon>Chondrichthyes</taxon>
        <taxon>Holocephali</taxon>
        <taxon>Chimaeriformes</taxon>
        <taxon>Callorhinchidae</taxon>
        <taxon>Callorhinchus</taxon>
    </lineage>
</organism>
<protein>
    <recommendedName>
        <fullName evidence="6">IQ domain-containing protein C</fullName>
    </recommendedName>
</protein>
<proteinExistence type="predicted"/>
<evidence type="ECO:0000256" key="3">
    <source>
        <dbReference type="SAM" id="Phobius"/>
    </source>
</evidence>
<reference evidence="4" key="4">
    <citation type="submission" date="2025-08" db="UniProtKB">
        <authorList>
            <consortium name="Ensembl"/>
        </authorList>
    </citation>
    <scope>IDENTIFICATION</scope>
</reference>
<dbReference type="Ensembl" id="ENSCMIT00000037007.1">
    <property type="protein sequence ID" value="ENSCMIP00000036467.1"/>
    <property type="gene ID" value="ENSCMIG00000015406.1"/>
</dbReference>
<keyword evidence="3" id="KW-1133">Transmembrane helix</keyword>
<evidence type="ECO:0000313" key="4">
    <source>
        <dbReference type="Ensembl" id="ENSCMIP00000036467.1"/>
    </source>
</evidence>
<reference evidence="5" key="1">
    <citation type="journal article" date="2006" name="Science">
        <title>Ancient noncoding elements conserved in the human genome.</title>
        <authorList>
            <person name="Venkatesh B."/>
            <person name="Kirkness E.F."/>
            <person name="Loh Y.H."/>
            <person name="Halpern A.L."/>
            <person name="Lee A.P."/>
            <person name="Johnson J."/>
            <person name="Dandona N."/>
            <person name="Viswanathan L.D."/>
            <person name="Tay A."/>
            <person name="Venter J.C."/>
            <person name="Strausberg R.L."/>
            <person name="Brenner S."/>
        </authorList>
    </citation>
    <scope>NUCLEOTIDE SEQUENCE [LARGE SCALE GENOMIC DNA]</scope>
</reference>
<sequence>MAEAERQLRRVALVQAQVRGYLVRKKIRSLCQDYENVVKEVQDNLDLLTWEGILFPRPRFQKQSSNIKNGLGVIHGETPEALCSENASNKPCPGLQVSEPEIDHGDIRTNCTQGNIPPLPDQLEVQNRSGNLIEVPGQCVQTPTGKEKLHSSTVGASEGKDSDKTMNFADLTSSAWNSTGMEDASNVISAGSLSKLQKKEMITSQEGLQKYRSNLAMELLWLQQAIASRKNKIISGDTKYSSKHDMSSNCLDGGRQTRWTLIFFARQILMFLCLQFLTYYLLKQINI</sequence>
<evidence type="ECO:0000313" key="5">
    <source>
        <dbReference type="Proteomes" id="UP000314986"/>
    </source>
</evidence>
<gene>
    <name evidence="4" type="primary">iqcc</name>
</gene>
<dbReference type="PANTHER" id="PTHR16049:SF8">
    <property type="entry name" value="IQ DOMAIN-CONTAINING PROTEIN C"/>
    <property type="match status" value="1"/>
</dbReference>
<dbReference type="STRING" id="7868.ENSCMIP00000036467"/>
<evidence type="ECO:0000256" key="2">
    <source>
        <dbReference type="SAM" id="MobiDB-lite"/>
    </source>
</evidence>
<dbReference type="InterPro" id="IPR042506">
    <property type="entry name" value="IQCC"/>
</dbReference>
<keyword evidence="3" id="KW-0812">Transmembrane</keyword>
<reference evidence="5" key="2">
    <citation type="journal article" date="2007" name="PLoS Biol.">
        <title>Survey sequencing and comparative analysis of the elephant shark (Callorhinchus milii) genome.</title>
        <authorList>
            <person name="Venkatesh B."/>
            <person name="Kirkness E.F."/>
            <person name="Loh Y.H."/>
            <person name="Halpern A.L."/>
            <person name="Lee A.P."/>
            <person name="Johnson J."/>
            <person name="Dandona N."/>
            <person name="Viswanathan L.D."/>
            <person name="Tay A."/>
            <person name="Venter J.C."/>
            <person name="Strausberg R.L."/>
            <person name="Brenner S."/>
        </authorList>
    </citation>
    <scope>NUCLEOTIDE SEQUENCE [LARGE SCALE GENOMIC DNA]</scope>
</reference>
<keyword evidence="3" id="KW-0472">Membrane</keyword>
<dbReference type="OMA" id="HEPKLCC"/>
<feature type="region of interest" description="Disordered" evidence="2">
    <location>
        <begin position="142"/>
        <end position="161"/>
    </location>
</feature>
<feature type="coiled-coil region" evidence="1">
    <location>
        <begin position="24"/>
        <end position="51"/>
    </location>
</feature>
<evidence type="ECO:0000256" key="1">
    <source>
        <dbReference type="SAM" id="Coils"/>
    </source>
</evidence>
<dbReference type="AlphaFoldDB" id="A0A4W3J363"/>
<reference evidence="5" key="3">
    <citation type="journal article" date="2014" name="Nature">
        <title>Elephant shark genome provides unique insights into gnathostome evolution.</title>
        <authorList>
            <consortium name="International Elephant Shark Genome Sequencing Consortium"/>
            <person name="Venkatesh B."/>
            <person name="Lee A.P."/>
            <person name="Ravi V."/>
            <person name="Maurya A.K."/>
            <person name="Lian M.M."/>
            <person name="Swann J.B."/>
            <person name="Ohta Y."/>
            <person name="Flajnik M.F."/>
            <person name="Sutoh Y."/>
            <person name="Kasahara M."/>
            <person name="Hoon S."/>
            <person name="Gangu V."/>
            <person name="Roy S.W."/>
            <person name="Irimia M."/>
            <person name="Korzh V."/>
            <person name="Kondrychyn I."/>
            <person name="Lim Z.W."/>
            <person name="Tay B.H."/>
            <person name="Tohari S."/>
            <person name="Kong K.W."/>
            <person name="Ho S."/>
            <person name="Lorente-Galdos B."/>
            <person name="Quilez J."/>
            <person name="Marques-Bonet T."/>
            <person name="Raney B.J."/>
            <person name="Ingham P.W."/>
            <person name="Tay A."/>
            <person name="Hillier L.W."/>
            <person name="Minx P."/>
            <person name="Boehm T."/>
            <person name="Wilson R.K."/>
            <person name="Brenner S."/>
            <person name="Warren W.C."/>
        </authorList>
    </citation>
    <scope>NUCLEOTIDE SEQUENCE [LARGE SCALE GENOMIC DNA]</scope>
</reference>
<accession>A0A4W3J363</accession>
<evidence type="ECO:0008006" key="6">
    <source>
        <dbReference type="Google" id="ProtNLM"/>
    </source>
</evidence>
<dbReference type="Proteomes" id="UP000314986">
    <property type="component" value="Unassembled WGS sequence"/>
</dbReference>